<keyword evidence="3" id="KW-0645">Protease</keyword>
<dbReference type="Gene3D" id="3.30.830.10">
    <property type="entry name" value="Metalloenzyme, LuxS/M16 peptidase-like"/>
    <property type="match status" value="4"/>
</dbReference>
<feature type="domain" description="Peptidase M16 N-terminal" evidence="10">
    <location>
        <begin position="67"/>
        <end position="176"/>
    </location>
</feature>
<dbReference type="Pfam" id="PF05193">
    <property type="entry name" value="Peptidase_M16_C"/>
    <property type="match status" value="2"/>
</dbReference>
<dbReference type="PANTHER" id="PTHR43690">
    <property type="entry name" value="NARDILYSIN"/>
    <property type="match status" value="1"/>
</dbReference>
<feature type="domain" description="Peptidase M16 C-terminal" evidence="11">
    <location>
        <begin position="695"/>
        <end position="869"/>
    </location>
</feature>
<keyword evidence="7" id="KW-0482">Metalloprotease</keyword>
<feature type="chain" id="PRO_5042208649" evidence="9">
    <location>
        <begin position="23"/>
        <end position="940"/>
    </location>
</feature>
<evidence type="ECO:0000256" key="6">
    <source>
        <dbReference type="ARBA" id="ARBA00022833"/>
    </source>
</evidence>
<proteinExistence type="inferred from homology"/>
<feature type="domain" description="Peptidase M16 C-terminal" evidence="11">
    <location>
        <begin position="210"/>
        <end position="391"/>
    </location>
</feature>
<dbReference type="PROSITE" id="PS00143">
    <property type="entry name" value="INSULINASE"/>
    <property type="match status" value="1"/>
</dbReference>
<evidence type="ECO:0000256" key="2">
    <source>
        <dbReference type="ARBA" id="ARBA00007261"/>
    </source>
</evidence>
<evidence type="ECO:0000313" key="12">
    <source>
        <dbReference type="EMBL" id="MCW3805531.1"/>
    </source>
</evidence>
<dbReference type="SUPFAM" id="SSF63411">
    <property type="entry name" value="LuxS/MPP-like metallohydrolase"/>
    <property type="match status" value="4"/>
</dbReference>
<name>A0AAE3MDN6_9BACT</name>
<keyword evidence="9" id="KW-0732">Signal</keyword>
<organism evidence="12 13">
    <name type="scientific">Plebeiibacterium marinum</name>
    <dbReference type="NCBI Taxonomy" id="2992111"/>
    <lineage>
        <taxon>Bacteria</taxon>
        <taxon>Pseudomonadati</taxon>
        <taxon>Bacteroidota</taxon>
        <taxon>Bacteroidia</taxon>
        <taxon>Marinilabiliales</taxon>
        <taxon>Marinilabiliaceae</taxon>
        <taxon>Plebeiibacterium</taxon>
    </lineage>
</organism>
<dbReference type="EMBL" id="JAPDPI010000012">
    <property type="protein sequence ID" value="MCW3805531.1"/>
    <property type="molecule type" value="Genomic_DNA"/>
</dbReference>
<keyword evidence="13" id="KW-1185">Reference proteome</keyword>
<dbReference type="PANTHER" id="PTHR43690:SF17">
    <property type="entry name" value="PROTEIN YHJJ"/>
    <property type="match status" value="1"/>
</dbReference>
<protein>
    <submittedName>
        <fullName evidence="12">Insulinase family protein</fullName>
    </submittedName>
</protein>
<keyword evidence="4" id="KW-0479">Metal-binding</keyword>
<evidence type="ECO:0000256" key="3">
    <source>
        <dbReference type="ARBA" id="ARBA00022670"/>
    </source>
</evidence>
<evidence type="ECO:0000256" key="8">
    <source>
        <dbReference type="RuleBase" id="RU004447"/>
    </source>
</evidence>
<comment type="cofactor">
    <cofactor evidence="1">
        <name>Zn(2+)</name>
        <dbReference type="ChEBI" id="CHEBI:29105"/>
    </cofactor>
</comment>
<evidence type="ECO:0000313" key="13">
    <source>
        <dbReference type="Proteomes" id="UP001207408"/>
    </source>
</evidence>
<dbReference type="InterPro" id="IPR011765">
    <property type="entry name" value="Pept_M16_N"/>
</dbReference>
<dbReference type="GO" id="GO:0046872">
    <property type="term" value="F:metal ion binding"/>
    <property type="evidence" value="ECO:0007669"/>
    <property type="project" value="UniProtKB-KW"/>
</dbReference>
<feature type="signal peptide" evidence="9">
    <location>
        <begin position="1"/>
        <end position="22"/>
    </location>
</feature>
<evidence type="ECO:0000259" key="11">
    <source>
        <dbReference type="Pfam" id="PF05193"/>
    </source>
</evidence>
<dbReference type="AlphaFoldDB" id="A0AAE3MDN6"/>
<dbReference type="GO" id="GO:0004222">
    <property type="term" value="F:metalloendopeptidase activity"/>
    <property type="evidence" value="ECO:0007669"/>
    <property type="project" value="InterPro"/>
</dbReference>
<evidence type="ECO:0000256" key="9">
    <source>
        <dbReference type="SAM" id="SignalP"/>
    </source>
</evidence>
<comment type="similarity">
    <text evidence="2 8">Belongs to the peptidase M16 family.</text>
</comment>
<comment type="caution">
    <text evidence="12">The sequence shown here is derived from an EMBL/GenBank/DDBJ whole genome shotgun (WGS) entry which is preliminary data.</text>
</comment>
<dbReference type="GO" id="GO:0006508">
    <property type="term" value="P:proteolysis"/>
    <property type="evidence" value="ECO:0007669"/>
    <property type="project" value="UniProtKB-KW"/>
</dbReference>
<dbReference type="InterPro" id="IPR007863">
    <property type="entry name" value="Peptidase_M16_C"/>
</dbReference>
<evidence type="ECO:0000256" key="4">
    <source>
        <dbReference type="ARBA" id="ARBA00022723"/>
    </source>
</evidence>
<dbReference type="RefSeq" id="WP_301198902.1">
    <property type="nucleotide sequence ID" value="NZ_JAPDPI010000012.1"/>
</dbReference>
<dbReference type="Pfam" id="PF00675">
    <property type="entry name" value="Peptidase_M16"/>
    <property type="match status" value="1"/>
</dbReference>
<sequence length="940" mass="106420">MIIKRIIAGMVSLILGVTSMCAQQLNMADTLPFDPEVKVGKLKNGLTYYLRHNESQKGLADFYILHNVGSIQEEDSQDGLAHFLEHMAFNGTKNFPGKSMISWLESVGLQFGTNINAATGMEMTYYMLSQVPLKRESIIDSTLLILHDWSHFISLEDEEIDKERGVINEERRQRNNASFRASRKAAPVFYNHTRYADRDMLGTEEFLKTFSSQQLRDYYHRWYRPDLQAIIIVGDIDVEQVAEKIKNMMADIPAPTNPEPKAIIPIPGNTEPLMTVITDPEFTESSASLYIKREAFPVEYNNRVGVYKMDLLLNAALSMANMRFTEMAQAVAPFRGAQLVNNPVSSTTEAVGLHVSSAKENLPLAFEAAYTELERIRRYGFTAPELETFKTSILRSAKYGFENASRRDNESYVWECINHYSKNKPVLSAKHEWAVLQLLVSQMKLEEVNELLSVLLSQSNNVLVTLVPEEVGLVVPTTEQMASIMAKVRGTELKPYEIKVIDKPLISDEESIIPGKVVKTEEGIYGSTEWTLNNGIKVFVKPTNYSPSQVSMSAYADGGLSMVDDADYFTTQNLIPLINMSGLGDFDVIDLKKVIGTKVAMATPTISRFSTGISGGAAKSDVETMLQLTYLYFTNPKMSRDKFDRMMQTSRRKIELTKTSVDYIFQEKMNVAIYGEEDNVRTQPPTVKTLDAIDFDRMDDIYNQFFCDAAGNYTFYFLGDIDLNQLQPWVEKYLGSLPVGTQKLSWHDDMVRAHKGETKKRFEVPMQTPQSTVFYNYTGDIAYNQENTLLMAMLSSCLQTRYLETIREDKGGSYGVTVNGSLSRLPVQAYTMSVSFKTNPEMADELAQIVDDELRKMAENGPNRAEVDKNLSYWLKTRPDAMKNNGVWLTLMQNYNAWGEDWNTDYEAVIKNITPERVREFAQKIVSDGNVVKIIMDPAK</sequence>
<dbReference type="InterPro" id="IPR011249">
    <property type="entry name" value="Metalloenz_LuxS/M16"/>
</dbReference>
<dbReference type="InterPro" id="IPR001431">
    <property type="entry name" value="Pept_M16_Zn_BS"/>
</dbReference>
<evidence type="ECO:0000256" key="1">
    <source>
        <dbReference type="ARBA" id="ARBA00001947"/>
    </source>
</evidence>
<dbReference type="InterPro" id="IPR050626">
    <property type="entry name" value="Peptidase_M16"/>
</dbReference>
<keyword evidence="6" id="KW-0862">Zinc</keyword>
<evidence type="ECO:0000256" key="5">
    <source>
        <dbReference type="ARBA" id="ARBA00022801"/>
    </source>
</evidence>
<accession>A0AAE3MDN6</accession>
<reference evidence="12" key="1">
    <citation type="submission" date="2022-10" db="EMBL/GenBank/DDBJ databases">
        <authorList>
            <person name="Yu W.X."/>
        </authorList>
    </citation>
    <scope>NUCLEOTIDE SEQUENCE</scope>
    <source>
        <strain evidence="12">D04</strain>
    </source>
</reference>
<keyword evidence="5" id="KW-0378">Hydrolase</keyword>
<evidence type="ECO:0000256" key="7">
    <source>
        <dbReference type="ARBA" id="ARBA00023049"/>
    </source>
</evidence>
<dbReference type="Proteomes" id="UP001207408">
    <property type="component" value="Unassembled WGS sequence"/>
</dbReference>
<evidence type="ECO:0000259" key="10">
    <source>
        <dbReference type="Pfam" id="PF00675"/>
    </source>
</evidence>
<gene>
    <name evidence="12" type="ORF">OM074_07810</name>
</gene>